<comment type="cofactor">
    <cofactor evidence="1">
        <name>Zn(2+)</name>
        <dbReference type="ChEBI" id="CHEBI:29105"/>
    </cofactor>
</comment>
<dbReference type="Gene3D" id="3.60.15.10">
    <property type="entry name" value="Ribonuclease Z/Hydroxyacylglutathione hydrolase-like"/>
    <property type="match status" value="1"/>
</dbReference>
<evidence type="ECO:0000256" key="4">
    <source>
        <dbReference type="ARBA" id="ARBA00022833"/>
    </source>
</evidence>
<dbReference type="PANTHER" id="PTHR46233:SF3">
    <property type="entry name" value="HYDROXYACYLGLUTATHIONE HYDROLASE GLOC"/>
    <property type="match status" value="1"/>
</dbReference>
<comment type="caution">
    <text evidence="7">The sequence shown here is derived from an EMBL/GenBank/DDBJ whole genome shotgun (WGS) entry which is preliminary data.</text>
</comment>
<name>A0A9D2ADU1_9FIRM</name>
<protein>
    <submittedName>
        <fullName evidence="7">MBL fold metallo-hydrolase</fullName>
    </submittedName>
</protein>
<dbReference type="InterPro" id="IPR036866">
    <property type="entry name" value="RibonucZ/Hydroxyglut_hydro"/>
</dbReference>
<evidence type="ECO:0000256" key="3">
    <source>
        <dbReference type="ARBA" id="ARBA00022801"/>
    </source>
</evidence>
<reference evidence="7" key="2">
    <citation type="submission" date="2021-04" db="EMBL/GenBank/DDBJ databases">
        <authorList>
            <person name="Gilroy R."/>
        </authorList>
    </citation>
    <scope>NUCLEOTIDE SEQUENCE</scope>
    <source>
        <strain evidence="7">2239</strain>
    </source>
</reference>
<dbReference type="Pfam" id="PF00753">
    <property type="entry name" value="Lactamase_B"/>
    <property type="match status" value="1"/>
</dbReference>
<accession>A0A9D2ADU1</accession>
<reference evidence="7" key="1">
    <citation type="journal article" date="2021" name="PeerJ">
        <title>Extensive microbial diversity within the chicken gut microbiome revealed by metagenomics and culture.</title>
        <authorList>
            <person name="Gilroy R."/>
            <person name="Ravi A."/>
            <person name="Getino M."/>
            <person name="Pursley I."/>
            <person name="Horton D.L."/>
            <person name="Alikhan N.F."/>
            <person name="Baker D."/>
            <person name="Gharbi K."/>
            <person name="Hall N."/>
            <person name="Watson M."/>
            <person name="Adriaenssens E.M."/>
            <person name="Foster-Nyarko E."/>
            <person name="Jarju S."/>
            <person name="Secka A."/>
            <person name="Antonio M."/>
            <person name="Oren A."/>
            <person name="Chaudhuri R.R."/>
            <person name="La Ragione R."/>
            <person name="Hildebrand F."/>
            <person name="Pallen M.J."/>
        </authorList>
    </citation>
    <scope>NUCLEOTIDE SEQUENCE</scope>
    <source>
        <strain evidence="7">2239</strain>
    </source>
</reference>
<dbReference type="InterPro" id="IPR051453">
    <property type="entry name" value="MBL_Glyoxalase_II"/>
</dbReference>
<feature type="region of interest" description="Disordered" evidence="5">
    <location>
        <begin position="179"/>
        <end position="199"/>
    </location>
</feature>
<dbReference type="PANTHER" id="PTHR46233">
    <property type="entry name" value="HYDROXYACYLGLUTATHIONE HYDROLASE GLOC"/>
    <property type="match status" value="1"/>
</dbReference>
<dbReference type="GO" id="GO:0016787">
    <property type="term" value="F:hydrolase activity"/>
    <property type="evidence" value="ECO:0007669"/>
    <property type="project" value="UniProtKB-KW"/>
</dbReference>
<evidence type="ECO:0000259" key="6">
    <source>
        <dbReference type="SMART" id="SM00849"/>
    </source>
</evidence>
<evidence type="ECO:0000256" key="5">
    <source>
        <dbReference type="SAM" id="MobiDB-lite"/>
    </source>
</evidence>
<feature type="domain" description="Metallo-beta-lactamase" evidence="6">
    <location>
        <begin position="13"/>
        <end position="178"/>
    </location>
</feature>
<keyword evidence="3" id="KW-0378">Hydrolase</keyword>
<evidence type="ECO:0000256" key="1">
    <source>
        <dbReference type="ARBA" id="ARBA00001947"/>
    </source>
</evidence>
<dbReference type="CDD" id="cd06262">
    <property type="entry name" value="metallo-hydrolase-like_MBL-fold"/>
    <property type="match status" value="1"/>
</dbReference>
<evidence type="ECO:0000313" key="8">
    <source>
        <dbReference type="Proteomes" id="UP000824193"/>
    </source>
</evidence>
<dbReference type="InterPro" id="IPR001279">
    <property type="entry name" value="Metallo-B-lactamas"/>
</dbReference>
<evidence type="ECO:0000256" key="2">
    <source>
        <dbReference type="ARBA" id="ARBA00022723"/>
    </source>
</evidence>
<organism evidence="7 8">
    <name type="scientific">Candidatus Allofournierella pullicola</name>
    <dbReference type="NCBI Taxonomy" id="2838596"/>
    <lineage>
        <taxon>Bacteria</taxon>
        <taxon>Bacillati</taxon>
        <taxon>Bacillota</taxon>
        <taxon>Clostridia</taxon>
        <taxon>Eubacteriales</taxon>
        <taxon>Oscillospiraceae</taxon>
        <taxon>Allofournierella</taxon>
    </lineage>
</organism>
<dbReference type="Proteomes" id="UP000824193">
    <property type="component" value="Unassembled WGS sequence"/>
</dbReference>
<keyword evidence="4" id="KW-0862">Zinc</keyword>
<evidence type="ECO:0000313" key="7">
    <source>
        <dbReference type="EMBL" id="HIX05876.1"/>
    </source>
</evidence>
<gene>
    <name evidence="7" type="ORF">H9865_07215</name>
</gene>
<dbReference type="AlphaFoldDB" id="A0A9D2ADU1"/>
<dbReference type="SUPFAM" id="SSF56281">
    <property type="entry name" value="Metallo-hydrolase/oxidoreductase"/>
    <property type="match status" value="1"/>
</dbReference>
<dbReference type="SMART" id="SM00849">
    <property type="entry name" value="Lactamase_B"/>
    <property type="match status" value="1"/>
</dbReference>
<dbReference type="EMBL" id="DXFW01000020">
    <property type="protein sequence ID" value="HIX05876.1"/>
    <property type="molecule type" value="Genomic_DNA"/>
</dbReference>
<keyword evidence="2" id="KW-0479">Metal-binding</keyword>
<proteinExistence type="predicted"/>
<sequence length="199" mass="21069">MKVFHLNGPAPLETNSFVLVGEGNKAVVIDPAPGLAAFDKLLEGEGASLEAILLTHGHYDHMTGLPALQKRWNCPVYLDPADAQGTQLMPAGPGTLGYTDGETLTLAGLSITPWHTPGHSKGSWVLLCEGLLFTGDTLFAGDVGRTDLAGGSWQEMCQSLAKLRALPLPDDTQVLPGHGPFSTLGEEKATNPYLNVKEN</sequence>
<dbReference type="GO" id="GO:0046872">
    <property type="term" value="F:metal ion binding"/>
    <property type="evidence" value="ECO:0007669"/>
    <property type="project" value="UniProtKB-KW"/>
</dbReference>